<evidence type="ECO:0000313" key="6">
    <source>
        <dbReference type="Proteomes" id="UP000245884"/>
    </source>
</evidence>
<dbReference type="InterPro" id="IPR029058">
    <property type="entry name" value="AB_hydrolase_fold"/>
</dbReference>
<dbReference type="RefSeq" id="XP_025362039.1">
    <property type="nucleotide sequence ID" value="XM_025506240.1"/>
</dbReference>
<feature type="domain" description="AB hydrolase-1" evidence="4">
    <location>
        <begin position="215"/>
        <end position="472"/>
    </location>
</feature>
<keyword evidence="1 5" id="KW-0378">Hydrolase</keyword>
<evidence type="ECO:0000256" key="2">
    <source>
        <dbReference type="SAM" id="MobiDB-lite"/>
    </source>
</evidence>
<dbReference type="PANTHER" id="PTHR43798:SF31">
    <property type="entry name" value="AB HYDROLASE SUPERFAMILY PROTEIN YCLE"/>
    <property type="match status" value="1"/>
</dbReference>
<dbReference type="Proteomes" id="UP000245884">
    <property type="component" value="Unassembled WGS sequence"/>
</dbReference>
<dbReference type="Gene3D" id="3.40.50.1820">
    <property type="entry name" value="alpha/beta hydrolase"/>
    <property type="match status" value="1"/>
</dbReference>
<dbReference type="GO" id="GO:0016787">
    <property type="term" value="F:hydrolase activity"/>
    <property type="evidence" value="ECO:0007669"/>
    <property type="project" value="UniProtKB-KW"/>
</dbReference>
<dbReference type="OrthoDB" id="1743579at2759"/>
<name>A0A316UQ53_9BASI</name>
<gene>
    <name evidence="5" type="ORF">BDZ90DRAFT_232398</name>
</gene>
<dbReference type="SUPFAM" id="SSF53474">
    <property type="entry name" value="alpha/beta-Hydrolases"/>
    <property type="match status" value="1"/>
</dbReference>
<dbReference type="AlphaFoldDB" id="A0A316UQ53"/>
<evidence type="ECO:0000313" key="5">
    <source>
        <dbReference type="EMBL" id="PWN27427.1"/>
    </source>
</evidence>
<accession>A0A316UQ53</accession>
<dbReference type="InterPro" id="IPR000073">
    <property type="entry name" value="AB_hydrolase_1"/>
</dbReference>
<dbReference type="PANTHER" id="PTHR43798">
    <property type="entry name" value="MONOACYLGLYCEROL LIPASE"/>
    <property type="match status" value="1"/>
</dbReference>
<dbReference type="InterPro" id="IPR050266">
    <property type="entry name" value="AB_hydrolase_sf"/>
</dbReference>
<organism evidence="5 6">
    <name type="scientific">Jaminaea rosea</name>
    <dbReference type="NCBI Taxonomy" id="1569628"/>
    <lineage>
        <taxon>Eukaryota</taxon>
        <taxon>Fungi</taxon>
        <taxon>Dikarya</taxon>
        <taxon>Basidiomycota</taxon>
        <taxon>Ustilaginomycotina</taxon>
        <taxon>Exobasidiomycetes</taxon>
        <taxon>Microstromatales</taxon>
        <taxon>Microstromatales incertae sedis</taxon>
        <taxon>Jaminaea</taxon>
    </lineage>
</organism>
<proteinExistence type="predicted"/>
<feature type="region of interest" description="Disordered" evidence="2">
    <location>
        <begin position="34"/>
        <end position="91"/>
    </location>
</feature>
<dbReference type="EMBL" id="KZ819668">
    <property type="protein sequence ID" value="PWN27427.1"/>
    <property type="molecule type" value="Genomic_DNA"/>
</dbReference>
<evidence type="ECO:0000259" key="4">
    <source>
        <dbReference type="Pfam" id="PF12697"/>
    </source>
</evidence>
<keyword evidence="3" id="KW-0732">Signal</keyword>
<feature type="chain" id="PRO_5016305146" evidence="3">
    <location>
        <begin position="24"/>
        <end position="494"/>
    </location>
</feature>
<protein>
    <submittedName>
        <fullName evidence="5">Alpha/beta-hydrolase</fullName>
    </submittedName>
</protein>
<dbReference type="STRING" id="1569628.A0A316UQ53"/>
<reference evidence="5 6" key="1">
    <citation type="journal article" date="2018" name="Mol. Biol. Evol.">
        <title>Broad Genomic Sampling Reveals a Smut Pathogenic Ancestry of the Fungal Clade Ustilaginomycotina.</title>
        <authorList>
            <person name="Kijpornyongpan T."/>
            <person name="Mondo S.J."/>
            <person name="Barry K."/>
            <person name="Sandor L."/>
            <person name="Lee J."/>
            <person name="Lipzen A."/>
            <person name="Pangilinan J."/>
            <person name="LaButti K."/>
            <person name="Hainaut M."/>
            <person name="Henrissat B."/>
            <person name="Grigoriev I.V."/>
            <person name="Spatafora J.W."/>
            <person name="Aime M.C."/>
        </authorList>
    </citation>
    <scope>NUCLEOTIDE SEQUENCE [LARGE SCALE GENOMIC DNA]</scope>
    <source>
        <strain evidence="5 6">MCA 5214</strain>
    </source>
</reference>
<dbReference type="GeneID" id="37028063"/>
<dbReference type="Pfam" id="PF12697">
    <property type="entry name" value="Abhydrolase_6"/>
    <property type="match status" value="1"/>
</dbReference>
<sequence length="494" mass="51425">MKVTSSSLIALAAALASASSISAGVIAPRQASSAAPSATGASATPVGPETASASSTVDSMTDSAASASASSGSSDMSMSSATSSPSISASAPAMASPSALPSYSSQNLSSYANSSVHGPQGLRNSNCRNLTISVSTNSSNIQYIDVDDQYSNQSYITAQILQFTNFQMPWIAAHENGTFVSQQDYNVSATYCTPMSMNSTSSTNSTDSGNSTLIVASHGIGFNKEYWNFLNDTAPEYSFINQATSDGYAVLTYDRLGTGQTSHPESGFNQTQIATEVSLLANLIGQLRNGTAFEGQQNYTKIAGVGHSFGSLQMQALTATAPDLLDAVALTGFSNSSAGIMQFLTGATLTPVNQVFSNVSRFSNESSVYLVNGSPTSTYELFLWPPNYDPEYAAIAAGPEYADAVTLGQLTSQSALMMSADFKGPVFVISGEHDLPFCAGNCQPPLLDGVQMLYPMAGNFSTFIEPASGHGLVVGYTGPDSNRRVVDFFKGNGL</sequence>
<keyword evidence="6" id="KW-1185">Reference proteome</keyword>
<dbReference type="GO" id="GO:0016020">
    <property type="term" value="C:membrane"/>
    <property type="evidence" value="ECO:0007669"/>
    <property type="project" value="TreeGrafter"/>
</dbReference>
<evidence type="ECO:0000256" key="3">
    <source>
        <dbReference type="SAM" id="SignalP"/>
    </source>
</evidence>
<evidence type="ECO:0000256" key="1">
    <source>
        <dbReference type="ARBA" id="ARBA00022801"/>
    </source>
</evidence>
<feature type="signal peptide" evidence="3">
    <location>
        <begin position="1"/>
        <end position="23"/>
    </location>
</feature>